<dbReference type="Proteomes" id="UP000297737">
    <property type="component" value="Unassembled WGS sequence"/>
</dbReference>
<dbReference type="AlphaFoldDB" id="A0A4Y9EPN6"/>
<organism evidence="1 2">
    <name type="scientific">Glacieibacterium arshaanense</name>
    <dbReference type="NCBI Taxonomy" id="2511025"/>
    <lineage>
        <taxon>Bacteria</taxon>
        <taxon>Pseudomonadati</taxon>
        <taxon>Pseudomonadota</taxon>
        <taxon>Alphaproteobacteria</taxon>
        <taxon>Sphingomonadales</taxon>
        <taxon>Sphingosinicellaceae</taxon>
        <taxon>Glacieibacterium</taxon>
    </lineage>
</organism>
<proteinExistence type="predicted"/>
<reference evidence="1 2" key="1">
    <citation type="submission" date="2019-02" db="EMBL/GenBank/DDBJ databases">
        <title>Polymorphobacter sp. isolated from the lake at the Tibet of China.</title>
        <authorList>
            <person name="Li A."/>
        </authorList>
    </citation>
    <scope>NUCLEOTIDE SEQUENCE [LARGE SCALE GENOMIC DNA]</scope>
    <source>
        <strain evidence="1 2">DJ1R-1</strain>
    </source>
</reference>
<dbReference type="RefSeq" id="WP_135245901.1">
    <property type="nucleotide sequence ID" value="NZ_SIHO01000002.1"/>
</dbReference>
<gene>
    <name evidence="1" type="ORF">EUV02_08985</name>
</gene>
<sequence length="298" mass="32029">MASFATKLELILKALSISRGRAAAEMGVDKPLVGRWVSGAVHPSARSLERLTVWIAGYQAGFSLLDWDVDIAELAKRFGVTTPPTLRLRPDDVLEPLLAAPLIEEARDNVARRGWAYEGFWRSTRPSALAPGKFIREHLMISCNGGGAMVIALGAVKMRLDGYAVLFDNQMLAFVADSENTNLVFAILNLVARLKAEVLDGLTLTRLADSSGSPVAEPVLLERVGDLSGNDDADKATFEALCAQSTVIPGESVPDDVRRHLCRDFGPTAFANGGELLLVMRASQSMARGPLFEPPSGA</sequence>
<accession>A0A4Y9EPN6</accession>
<dbReference type="OrthoDB" id="8902678at2"/>
<keyword evidence="2" id="KW-1185">Reference proteome</keyword>
<dbReference type="InterPro" id="IPR001387">
    <property type="entry name" value="Cro/C1-type_HTH"/>
</dbReference>
<evidence type="ECO:0000313" key="1">
    <source>
        <dbReference type="EMBL" id="TFU03309.1"/>
    </source>
</evidence>
<comment type="caution">
    <text evidence="1">The sequence shown here is derived from an EMBL/GenBank/DDBJ whole genome shotgun (WGS) entry which is preliminary data.</text>
</comment>
<evidence type="ECO:0000313" key="2">
    <source>
        <dbReference type="Proteomes" id="UP000297737"/>
    </source>
</evidence>
<name>A0A4Y9EPN6_9SPHN</name>
<dbReference type="EMBL" id="SIHO01000002">
    <property type="protein sequence ID" value="TFU03309.1"/>
    <property type="molecule type" value="Genomic_DNA"/>
</dbReference>
<protein>
    <submittedName>
        <fullName evidence="1">Uncharacterized protein</fullName>
    </submittedName>
</protein>
<dbReference type="CDD" id="cd00093">
    <property type="entry name" value="HTH_XRE"/>
    <property type="match status" value="1"/>
</dbReference>